<proteinExistence type="predicted"/>
<gene>
    <name evidence="1" type="ORF">AVDCRST_MAG05-4926</name>
</gene>
<organism evidence="1">
    <name type="scientific">uncultured Rubrobacteraceae bacterium</name>
    <dbReference type="NCBI Taxonomy" id="349277"/>
    <lineage>
        <taxon>Bacteria</taxon>
        <taxon>Bacillati</taxon>
        <taxon>Actinomycetota</taxon>
        <taxon>Rubrobacteria</taxon>
        <taxon>Rubrobacterales</taxon>
        <taxon>Rubrobacteraceae</taxon>
        <taxon>environmental samples</taxon>
    </lineage>
</organism>
<dbReference type="AlphaFoldDB" id="A0A6J4TZB3"/>
<dbReference type="EMBL" id="CADCVM010000525">
    <property type="protein sequence ID" value="CAA9536508.1"/>
    <property type="molecule type" value="Genomic_DNA"/>
</dbReference>
<accession>A0A6J4TZB3</accession>
<name>A0A6J4TZB3_9ACTN</name>
<protein>
    <submittedName>
        <fullName evidence="1">Uncharacterized protein</fullName>
    </submittedName>
</protein>
<reference evidence="1" key="1">
    <citation type="submission" date="2020-02" db="EMBL/GenBank/DDBJ databases">
        <authorList>
            <person name="Meier V. D."/>
        </authorList>
    </citation>
    <scope>NUCLEOTIDE SEQUENCE</scope>
    <source>
        <strain evidence="1">AVDCRST_MAG05</strain>
    </source>
</reference>
<sequence>MTRLTEALQTLGLKGEINLSGRWVRIQGGRFSVYVAEADWNAGYYTWCDDREERAVEFYLDPTEAIRAGLQRAA</sequence>
<evidence type="ECO:0000313" key="1">
    <source>
        <dbReference type="EMBL" id="CAA9536508.1"/>
    </source>
</evidence>